<evidence type="ECO:0000313" key="1">
    <source>
        <dbReference type="EMBL" id="EIE79785.1"/>
    </source>
</evidence>
<dbReference type="VEuPathDB" id="FungiDB:RO3G_04490"/>
<dbReference type="GeneID" id="93611461"/>
<accession>I1BUA5</accession>
<dbReference type="AlphaFoldDB" id="I1BUA5"/>
<reference evidence="1 2" key="1">
    <citation type="journal article" date="2009" name="PLoS Genet.">
        <title>Genomic analysis of the basal lineage fungus Rhizopus oryzae reveals a whole-genome duplication.</title>
        <authorList>
            <person name="Ma L.-J."/>
            <person name="Ibrahim A.S."/>
            <person name="Skory C."/>
            <person name="Grabherr M.G."/>
            <person name="Burger G."/>
            <person name="Butler M."/>
            <person name="Elias M."/>
            <person name="Idnurm A."/>
            <person name="Lang B.F."/>
            <person name="Sone T."/>
            <person name="Abe A."/>
            <person name="Calvo S.E."/>
            <person name="Corrochano L.M."/>
            <person name="Engels R."/>
            <person name="Fu J."/>
            <person name="Hansberg W."/>
            <person name="Kim J.-M."/>
            <person name="Kodira C.D."/>
            <person name="Koehrsen M.J."/>
            <person name="Liu B."/>
            <person name="Miranda-Saavedra D."/>
            <person name="O'Leary S."/>
            <person name="Ortiz-Castellanos L."/>
            <person name="Poulter R."/>
            <person name="Rodriguez-Romero J."/>
            <person name="Ruiz-Herrera J."/>
            <person name="Shen Y.-Q."/>
            <person name="Zeng Q."/>
            <person name="Galagan J."/>
            <person name="Birren B.W."/>
            <person name="Cuomo C.A."/>
            <person name="Wickes B.L."/>
        </authorList>
    </citation>
    <scope>NUCLEOTIDE SEQUENCE [LARGE SCALE GENOMIC DNA]</scope>
    <source>
        <strain evidence="2">RA 99-880 / ATCC MYA-4621 / FGSC 9543 / NRRL 43880</strain>
    </source>
</reference>
<evidence type="ECO:0000313" key="2">
    <source>
        <dbReference type="Proteomes" id="UP000009138"/>
    </source>
</evidence>
<proteinExistence type="predicted"/>
<protein>
    <submittedName>
        <fullName evidence="1">Uncharacterized protein</fullName>
    </submittedName>
</protein>
<gene>
    <name evidence="1" type="ORF">RO3G_04490</name>
</gene>
<name>I1BUA5_RHIO9</name>
<sequence>MSIESLHRPVMIPNDDRRIRRARDQDRIRIPQTEHTPIMSIKRLETSLAFQIPQLDRSISAAGHQDVLMEL</sequence>
<dbReference type="Proteomes" id="UP000009138">
    <property type="component" value="Unassembled WGS sequence"/>
</dbReference>
<dbReference type="RefSeq" id="XP_067515181.1">
    <property type="nucleotide sequence ID" value="XM_067659080.1"/>
</dbReference>
<dbReference type="EMBL" id="CH476734">
    <property type="protein sequence ID" value="EIE79785.1"/>
    <property type="molecule type" value="Genomic_DNA"/>
</dbReference>
<dbReference type="InParanoid" id="I1BUA5"/>
<organism evidence="1 2">
    <name type="scientific">Rhizopus delemar (strain RA 99-880 / ATCC MYA-4621 / FGSC 9543 / NRRL 43880)</name>
    <name type="common">Mucormycosis agent</name>
    <name type="synonym">Rhizopus arrhizus var. delemar</name>
    <dbReference type="NCBI Taxonomy" id="246409"/>
    <lineage>
        <taxon>Eukaryota</taxon>
        <taxon>Fungi</taxon>
        <taxon>Fungi incertae sedis</taxon>
        <taxon>Mucoromycota</taxon>
        <taxon>Mucoromycotina</taxon>
        <taxon>Mucoromycetes</taxon>
        <taxon>Mucorales</taxon>
        <taxon>Mucorineae</taxon>
        <taxon>Rhizopodaceae</taxon>
        <taxon>Rhizopus</taxon>
    </lineage>
</organism>
<keyword evidence="2" id="KW-1185">Reference proteome</keyword>